<keyword evidence="2" id="KW-0472">Membrane</keyword>
<feature type="transmembrane region" description="Helical" evidence="2">
    <location>
        <begin position="68"/>
        <end position="90"/>
    </location>
</feature>
<keyword evidence="3" id="KW-0347">Helicase</keyword>
<dbReference type="GO" id="GO:0004386">
    <property type="term" value="F:helicase activity"/>
    <property type="evidence" value="ECO:0007669"/>
    <property type="project" value="UniProtKB-KW"/>
</dbReference>
<organism evidence="3 4">
    <name type="scientific">Operophtera brumata</name>
    <name type="common">Winter moth</name>
    <name type="synonym">Phalaena brumata</name>
    <dbReference type="NCBI Taxonomy" id="104452"/>
    <lineage>
        <taxon>Eukaryota</taxon>
        <taxon>Metazoa</taxon>
        <taxon>Ecdysozoa</taxon>
        <taxon>Arthropoda</taxon>
        <taxon>Hexapoda</taxon>
        <taxon>Insecta</taxon>
        <taxon>Pterygota</taxon>
        <taxon>Neoptera</taxon>
        <taxon>Endopterygota</taxon>
        <taxon>Lepidoptera</taxon>
        <taxon>Glossata</taxon>
        <taxon>Ditrysia</taxon>
        <taxon>Geometroidea</taxon>
        <taxon>Geometridae</taxon>
        <taxon>Larentiinae</taxon>
        <taxon>Operophtera</taxon>
    </lineage>
</organism>
<reference evidence="3 4" key="1">
    <citation type="journal article" date="2015" name="Genome Biol. Evol.">
        <title>The genome of winter moth (Operophtera brumata) provides a genomic perspective on sexual dimorphism and phenology.</title>
        <authorList>
            <person name="Derks M.F."/>
            <person name="Smit S."/>
            <person name="Salis L."/>
            <person name="Schijlen E."/>
            <person name="Bossers A."/>
            <person name="Mateman C."/>
            <person name="Pijl A.S."/>
            <person name="de Ridder D."/>
            <person name="Groenen M.A."/>
            <person name="Visser M.E."/>
            <person name="Megens H.J."/>
        </authorList>
    </citation>
    <scope>NUCLEOTIDE SEQUENCE [LARGE SCALE GENOMIC DNA]</scope>
    <source>
        <strain evidence="3">WM2013NL</strain>
        <tissue evidence="3">Head and thorax</tissue>
    </source>
</reference>
<evidence type="ECO:0000313" key="3">
    <source>
        <dbReference type="EMBL" id="KOB52200.1"/>
    </source>
</evidence>
<accession>A0A0L7K322</accession>
<evidence type="ECO:0000313" key="4">
    <source>
        <dbReference type="Proteomes" id="UP000037510"/>
    </source>
</evidence>
<feature type="region of interest" description="Disordered" evidence="1">
    <location>
        <begin position="99"/>
        <end position="153"/>
    </location>
</feature>
<evidence type="ECO:0000256" key="2">
    <source>
        <dbReference type="SAM" id="Phobius"/>
    </source>
</evidence>
<keyword evidence="2" id="KW-0812">Transmembrane</keyword>
<keyword evidence="4" id="KW-1185">Reference proteome</keyword>
<sequence>AGQCSYKTKATEADSGQWRCHIGRKGLIGLEIMQIINVRVDKQLAAIQKNITTVHGKSVYTPCQPASATGITFGAIGIVAFLVVLGVIVWKKRRFLGSMPDEGNDHELQRLPTTPQRSRQGSMREQPRSRQGSIEQVRSRQGLMEEQPRSPGS</sequence>
<dbReference type="AlphaFoldDB" id="A0A0L7K322"/>
<protein>
    <submittedName>
        <fullName evidence="3">Putative ATP-dependent RNA and DNA helicase</fullName>
    </submittedName>
</protein>
<keyword evidence="2" id="KW-1133">Transmembrane helix</keyword>
<comment type="caution">
    <text evidence="3">The sequence shown here is derived from an EMBL/GenBank/DDBJ whole genome shotgun (WGS) entry which is preliminary data.</text>
</comment>
<keyword evidence="3" id="KW-0378">Hydrolase</keyword>
<feature type="non-terminal residue" evidence="3">
    <location>
        <position position="1"/>
    </location>
</feature>
<dbReference type="EMBL" id="JTDY01013068">
    <property type="protein sequence ID" value="KOB52200.1"/>
    <property type="molecule type" value="Genomic_DNA"/>
</dbReference>
<feature type="non-terminal residue" evidence="3">
    <location>
        <position position="153"/>
    </location>
</feature>
<keyword evidence="3" id="KW-0067">ATP-binding</keyword>
<name>A0A0L7K322_OPEBR</name>
<feature type="compositionally biased region" description="Polar residues" evidence="1">
    <location>
        <begin position="111"/>
        <end position="136"/>
    </location>
</feature>
<gene>
    <name evidence="3" type="ORF">OBRU01_26337</name>
</gene>
<proteinExistence type="predicted"/>
<evidence type="ECO:0000256" key="1">
    <source>
        <dbReference type="SAM" id="MobiDB-lite"/>
    </source>
</evidence>
<keyword evidence="3" id="KW-0547">Nucleotide-binding</keyword>
<dbReference type="Proteomes" id="UP000037510">
    <property type="component" value="Unassembled WGS sequence"/>
</dbReference>